<gene>
    <name evidence="5" type="ORF">BLGHR1_15890</name>
</gene>
<dbReference type="InterPro" id="IPR008266">
    <property type="entry name" value="Tyr_kinase_AS"/>
</dbReference>
<sequence>MIQFLSRLELFMNGPVQISLSGQETTSTNSHENYKKRRLTVAKLPPYGRFLKFCTSVRVFLSGVCDAVIEQQKLLSEPEILHRDISEGNIILTRPDKDEIIKGIPIVL</sequence>
<name>A0A383V0B2_BLUHO</name>
<organism evidence="5 6">
    <name type="scientific">Blumeria hordei</name>
    <name type="common">Barley powdery mildew</name>
    <name type="synonym">Blumeria graminis f. sp. hordei</name>
    <dbReference type="NCBI Taxonomy" id="2867405"/>
    <lineage>
        <taxon>Eukaryota</taxon>
        <taxon>Fungi</taxon>
        <taxon>Dikarya</taxon>
        <taxon>Ascomycota</taxon>
        <taxon>Pezizomycotina</taxon>
        <taxon>Leotiomycetes</taxon>
        <taxon>Erysiphales</taxon>
        <taxon>Erysiphaceae</taxon>
        <taxon>Blumeria</taxon>
    </lineage>
</organism>
<dbReference type="EMBL" id="UNSH01000072">
    <property type="protein sequence ID" value="SZF05090.1"/>
    <property type="molecule type" value="Genomic_DNA"/>
</dbReference>
<evidence type="ECO:0000256" key="1">
    <source>
        <dbReference type="ARBA" id="ARBA00012513"/>
    </source>
</evidence>
<evidence type="ECO:0000256" key="3">
    <source>
        <dbReference type="ARBA" id="ARBA00048679"/>
    </source>
</evidence>
<dbReference type="Pfam" id="PF17667">
    <property type="entry name" value="Pkinase_fungal"/>
    <property type="match status" value="1"/>
</dbReference>
<comment type="catalytic activity">
    <reaction evidence="2">
        <text>L-threonyl-[protein] + ATP = O-phospho-L-threonyl-[protein] + ADP + H(+)</text>
        <dbReference type="Rhea" id="RHEA:46608"/>
        <dbReference type="Rhea" id="RHEA-COMP:11060"/>
        <dbReference type="Rhea" id="RHEA-COMP:11605"/>
        <dbReference type="ChEBI" id="CHEBI:15378"/>
        <dbReference type="ChEBI" id="CHEBI:30013"/>
        <dbReference type="ChEBI" id="CHEBI:30616"/>
        <dbReference type="ChEBI" id="CHEBI:61977"/>
        <dbReference type="ChEBI" id="CHEBI:456216"/>
        <dbReference type="EC" id="2.7.11.1"/>
    </reaction>
</comment>
<dbReference type="EC" id="2.7.11.1" evidence="1"/>
<evidence type="ECO:0000259" key="4">
    <source>
        <dbReference type="Pfam" id="PF17667"/>
    </source>
</evidence>
<accession>A0A383V0B2</accession>
<evidence type="ECO:0000313" key="6">
    <source>
        <dbReference type="Proteomes" id="UP000275772"/>
    </source>
</evidence>
<protein>
    <recommendedName>
        <fullName evidence="1">non-specific serine/threonine protein kinase</fullName>
        <ecNumber evidence="1">2.7.11.1</ecNumber>
    </recommendedName>
</protein>
<dbReference type="InterPro" id="IPR040976">
    <property type="entry name" value="Pkinase_fungal"/>
</dbReference>
<reference evidence="5 6" key="1">
    <citation type="submission" date="2017-11" db="EMBL/GenBank/DDBJ databases">
        <authorList>
            <person name="Kracher B."/>
        </authorList>
    </citation>
    <scope>NUCLEOTIDE SEQUENCE [LARGE SCALE GENOMIC DNA]</scope>
    <source>
        <strain evidence="5 6">RACE1</strain>
    </source>
</reference>
<evidence type="ECO:0000313" key="5">
    <source>
        <dbReference type="EMBL" id="SZF05090.1"/>
    </source>
</evidence>
<dbReference type="AlphaFoldDB" id="A0A383V0B2"/>
<dbReference type="GO" id="GO:0004674">
    <property type="term" value="F:protein serine/threonine kinase activity"/>
    <property type="evidence" value="ECO:0007669"/>
    <property type="project" value="UniProtKB-EC"/>
</dbReference>
<dbReference type="PROSITE" id="PS00109">
    <property type="entry name" value="PROTEIN_KINASE_TYR"/>
    <property type="match status" value="1"/>
</dbReference>
<feature type="domain" description="Fungal-type protein kinase" evidence="4">
    <location>
        <begin position="26"/>
        <end position="103"/>
    </location>
</feature>
<dbReference type="Proteomes" id="UP000275772">
    <property type="component" value="Unassembled WGS sequence"/>
</dbReference>
<comment type="catalytic activity">
    <reaction evidence="3">
        <text>L-seryl-[protein] + ATP = O-phospho-L-seryl-[protein] + ADP + H(+)</text>
        <dbReference type="Rhea" id="RHEA:17989"/>
        <dbReference type="Rhea" id="RHEA-COMP:9863"/>
        <dbReference type="Rhea" id="RHEA-COMP:11604"/>
        <dbReference type="ChEBI" id="CHEBI:15378"/>
        <dbReference type="ChEBI" id="CHEBI:29999"/>
        <dbReference type="ChEBI" id="CHEBI:30616"/>
        <dbReference type="ChEBI" id="CHEBI:83421"/>
        <dbReference type="ChEBI" id="CHEBI:456216"/>
        <dbReference type="EC" id="2.7.11.1"/>
    </reaction>
</comment>
<evidence type="ECO:0000256" key="2">
    <source>
        <dbReference type="ARBA" id="ARBA00047899"/>
    </source>
</evidence>
<proteinExistence type="predicted"/>
<dbReference type="VEuPathDB" id="FungiDB:BLGHR1_15890"/>